<gene>
    <name evidence="12" type="ORF">FDP41_013703</name>
</gene>
<evidence type="ECO:0000256" key="2">
    <source>
        <dbReference type="ARBA" id="ARBA00022801"/>
    </source>
</evidence>
<feature type="region of interest" description="Disordered" evidence="6">
    <location>
        <begin position="1325"/>
        <end position="1380"/>
    </location>
</feature>
<evidence type="ECO:0000256" key="5">
    <source>
        <dbReference type="PIRNR" id="PIRNR006743"/>
    </source>
</evidence>
<feature type="domain" description="Exoribonuclease Xrn1 D2/D3" evidence="11">
    <location>
        <begin position="935"/>
        <end position="1053"/>
    </location>
</feature>
<feature type="domain" description="Xrn1 helical" evidence="8">
    <location>
        <begin position="521"/>
        <end position="695"/>
    </location>
</feature>
<keyword evidence="2 5" id="KW-0378">Hydrolase</keyword>
<evidence type="ECO:0000256" key="1">
    <source>
        <dbReference type="ARBA" id="ARBA00022722"/>
    </source>
</evidence>
<evidence type="ECO:0000259" key="9">
    <source>
        <dbReference type="Pfam" id="PF18129"/>
    </source>
</evidence>
<sequence>MGVPRLFKWLSERYPCIVTSLTEATIPTVDNLYLDMNGIIHNCTHKDDEIKSQLTEKEMILKIFRYIDQLFQLIKPSKYFFLALDGVAPRAKMNQQRSRRFRKVHDEQQLRKKLEQKGEVVAPKDDVFDSNCITPGTEFMAKLSEHLKYMVHSKMKTDIRWQKCKVILSGHEVPGEGEHKIMNFIRGRKMQDDYLPNERHCLYGLDADLICLGLVTHEPHFMLLREDVFEQYRQKDSKEKNKPFAEKFHLLHLYALRQYLDFEFREALTGQNLPFPYDLERIVDDFVFFIFFTGNDFLPHMPTLDIKEGSINIMIEIYKKVLPKLTGYLTELGEVHLDRVEQFVKSLAEQEASMMQQRFLNRMRENRKARKRRTKLVTMDSEGFIGINSLMAPEIPQVSDSSTEATPAEPQPVIVDSMNTVTSSASAVIDSFENEFSPNSLKTKLKQQEELFATDGDEVEQDMGLVVGVSNLMDFNAPTSGTYGIDEPLEDEDDEAPIEVEEVNDLLLKSVNEGEFDFSMWHKAYYATKMNIDYDNKEAVSRVVRSYVEGLIWVFKYYYNQLVSWRWFYPFHYAPIATDLVEISKYASEITFSDPGIPFRPFEQLLGVLPEGSAKILPEPFRKLYLKSSPIFDFYPQEFIIDREGTRYDYEGVSLLPFIDEQRLLEAVKTIDESLLTDAEKKRNTFGNNLLFTYDPSVSVTCETTIIDELPSVINSHVKEQVIELPKYEKFLPQLCKGVKMGKHNLEGFPVPECKKTKVEERDVGIVLFGQPSRKPSLVINLTPQYSKEQTMDEDFLVQESIRVAQRLRNLIGKRVYVGYPYPRIGILSSISDERASYYDEKGEGEPHDEREIDQFRKEYSYHKNVLLRRYGLDVGNVKVLVFIKLFRGMKKDKYGIKKSFHRDEFSYPASLLMSHEEYHPTLDQKFLEVGPQAIEKEYPISSTVLILGEQNYGSLAKVAGYEKNQLKLTISDAYTDTESRPVYPKESIEKFASEQYYPFHVAAKKLQISKKALGLIVGSVRLELPNGKLTHNLGLSLRSKKSTKRVVGYCKCDFNEQNLDEGYFLNFETGANLFSKPSSSKFSVSGTFGDWELSDKALTLIGNFAQQFPDFVEKLGMDIPFTCENFFPCSNTLKDSERDKYYQEKVSEIIKWIADQEYHSLPFIDIEKDVLPVSVMREIEQAAIEFSKQKQPSNVAQSIIIDPLLVHKPEDPCPNLFYVADFALGNRVLHMSGSGSAPFGTKGILVGIDGDNGQVIFDEEFVGGSTFGSRLQTSRGGIVSLKTLANLDHKKYVKIWDEGNKQRSFDSKPKMEYTKQHYFTTSNYNYDMPKLSSNTPTGSNGNFEKGQNQQKTKQPFNKQGGASASNSNNNKKGNQGGNNFKILKEVNNVDQQVAQFQQKQKQDRPPRPHHEKRQPQQQQPQIDQKYFGGSGRVLGSSSSGTPSNMSTAPVSSPPSSQTRDNSTISPATSDNVNLASDDFNPSAIFKSAREKHRQNRNQQRPEDYLSKLKQDFNQQK</sequence>
<feature type="domain" description="Xrn1 helical" evidence="8">
    <location>
        <begin position="277"/>
        <end position="378"/>
    </location>
</feature>
<dbReference type="Pfam" id="PF03159">
    <property type="entry name" value="XRN_N"/>
    <property type="match status" value="1"/>
</dbReference>
<keyword evidence="3 5" id="KW-0269">Exonuclease</keyword>
<dbReference type="InterPro" id="IPR047007">
    <property type="entry name" value="XRN1_D1_sf"/>
</dbReference>
<dbReference type="InterPro" id="IPR047008">
    <property type="entry name" value="XRN1_SH3_sf"/>
</dbReference>
<dbReference type="Proteomes" id="UP000444721">
    <property type="component" value="Unassembled WGS sequence"/>
</dbReference>
<dbReference type="InterPro" id="IPR041412">
    <property type="entry name" value="Xrn1_helical"/>
</dbReference>
<feature type="region of interest" description="Disordered" evidence="6">
    <location>
        <begin position="1396"/>
        <end position="1517"/>
    </location>
</feature>
<dbReference type="OrthoDB" id="372487at2759"/>
<feature type="domain" description="5'-3' exoribonuclease 1 SH3-like" evidence="9">
    <location>
        <begin position="1221"/>
        <end position="1287"/>
    </location>
</feature>
<feature type="domain" description="Xrn1 N-terminal" evidence="7">
    <location>
        <begin position="1"/>
        <end position="227"/>
    </location>
</feature>
<dbReference type="Pfam" id="PF18332">
    <property type="entry name" value="XRN1_D1"/>
    <property type="match status" value="1"/>
</dbReference>
<accession>A0A6A5C585</accession>
<dbReference type="Gene3D" id="2.170.260.40">
    <property type="match status" value="1"/>
</dbReference>
<proteinExistence type="inferred from homology"/>
<dbReference type="GeneID" id="68120918"/>
<dbReference type="InterPro" id="IPR041106">
    <property type="entry name" value="XRN1_D2_D3"/>
</dbReference>
<keyword evidence="1 5" id="KW-0540">Nuclease</keyword>
<dbReference type="Gene3D" id="2.30.30.30">
    <property type="match status" value="1"/>
</dbReference>
<name>A0A6A5C585_NAEFO</name>
<dbReference type="RefSeq" id="XP_044565202.1">
    <property type="nucleotide sequence ID" value="XM_044704363.1"/>
</dbReference>
<dbReference type="VEuPathDB" id="AmoebaDB:NfTy_027020"/>
<dbReference type="GO" id="GO:0005737">
    <property type="term" value="C:cytoplasm"/>
    <property type="evidence" value="ECO:0007669"/>
    <property type="project" value="UniProtKB-SubCell"/>
</dbReference>
<dbReference type="InterPro" id="IPR004859">
    <property type="entry name" value="Xrn1_N"/>
</dbReference>
<keyword evidence="5" id="KW-0963">Cytoplasm</keyword>
<dbReference type="VEuPathDB" id="AmoebaDB:FDP41_013703"/>
<evidence type="ECO:0000256" key="3">
    <source>
        <dbReference type="ARBA" id="ARBA00022839"/>
    </source>
</evidence>
<dbReference type="VEuPathDB" id="AmoebaDB:NF0043890"/>
<dbReference type="PANTHER" id="PTHR12341:SF7">
    <property type="entry name" value="5'-3' EXORIBONUCLEASE 1"/>
    <property type="match status" value="1"/>
</dbReference>
<feature type="compositionally biased region" description="Polar residues" evidence="6">
    <location>
        <begin position="1325"/>
        <end position="1357"/>
    </location>
</feature>
<dbReference type="PANTHER" id="PTHR12341">
    <property type="entry name" value="5'-&gt;3' EXORIBONUCLEASE"/>
    <property type="match status" value="1"/>
</dbReference>
<dbReference type="InterPro" id="IPR040992">
    <property type="entry name" value="XRN1_D1"/>
</dbReference>
<reference evidence="12 13" key="1">
    <citation type="journal article" date="2019" name="Sci. Rep.">
        <title>Nanopore sequencing improves the draft genome of the human pathogenic amoeba Naegleria fowleri.</title>
        <authorList>
            <person name="Liechti N."/>
            <person name="Schurch N."/>
            <person name="Bruggmann R."/>
            <person name="Wittwer M."/>
        </authorList>
    </citation>
    <scope>NUCLEOTIDE SEQUENCE [LARGE SCALE GENOMIC DNA]</scope>
    <source>
        <strain evidence="12 13">ATCC 30894</strain>
    </source>
</reference>
<dbReference type="GO" id="GO:0000956">
    <property type="term" value="P:nuclear-transcribed mRNA catabolic process"/>
    <property type="evidence" value="ECO:0007669"/>
    <property type="project" value="InterPro"/>
</dbReference>
<comment type="caution">
    <text evidence="12">The sequence shown here is derived from an EMBL/GenBank/DDBJ whole genome shotgun (WGS) entry which is preliminary data.</text>
</comment>
<dbReference type="Pfam" id="PF17846">
    <property type="entry name" value="XRN_M"/>
    <property type="match status" value="2"/>
</dbReference>
<dbReference type="EMBL" id="VFQX01000019">
    <property type="protein sequence ID" value="KAF0980489.1"/>
    <property type="molecule type" value="Genomic_DNA"/>
</dbReference>
<dbReference type="GO" id="GO:0005634">
    <property type="term" value="C:nucleus"/>
    <property type="evidence" value="ECO:0007669"/>
    <property type="project" value="TreeGrafter"/>
</dbReference>
<dbReference type="Gene3D" id="3.40.50.12390">
    <property type="match status" value="1"/>
</dbReference>
<feature type="compositionally biased region" description="Low complexity" evidence="6">
    <location>
        <begin position="1434"/>
        <end position="1448"/>
    </location>
</feature>
<dbReference type="GO" id="GO:0003723">
    <property type="term" value="F:RNA binding"/>
    <property type="evidence" value="ECO:0007669"/>
    <property type="project" value="UniProtKB-KW"/>
</dbReference>
<dbReference type="OMA" id="VASWPWF"/>
<dbReference type="Gene3D" id="1.25.40.1050">
    <property type="match status" value="1"/>
</dbReference>
<keyword evidence="5" id="KW-0694">RNA-binding</keyword>
<dbReference type="GO" id="GO:0004534">
    <property type="term" value="F:5'-3' RNA exonuclease activity"/>
    <property type="evidence" value="ECO:0007669"/>
    <property type="project" value="TreeGrafter"/>
</dbReference>
<evidence type="ECO:0000313" key="13">
    <source>
        <dbReference type="Proteomes" id="UP000444721"/>
    </source>
</evidence>
<dbReference type="CDD" id="cd18673">
    <property type="entry name" value="PIN_XRN1-2-like"/>
    <property type="match status" value="1"/>
</dbReference>
<evidence type="ECO:0000256" key="6">
    <source>
        <dbReference type="SAM" id="MobiDB-lite"/>
    </source>
</evidence>
<comment type="similarity">
    <text evidence="4 5">Belongs to the 5'-3' exonuclease family.</text>
</comment>
<dbReference type="PIRSF" id="PIRSF006743">
    <property type="entry name" value="Exonuclease_Xnr1"/>
    <property type="match status" value="1"/>
</dbReference>
<feature type="domain" description="5'-3' exoribonuclease 1 D1" evidence="10">
    <location>
        <begin position="735"/>
        <end position="911"/>
    </location>
</feature>
<dbReference type="InterPro" id="IPR016494">
    <property type="entry name" value="5_3_exoribonuclease_1"/>
</dbReference>
<feature type="compositionally biased region" description="Low complexity" evidence="6">
    <location>
        <begin position="1358"/>
        <end position="1380"/>
    </location>
</feature>
<comment type="subcellular location">
    <subcellularLocation>
        <location evidence="5">Cytoplasm</location>
    </subcellularLocation>
</comment>
<evidence type="ECO:0000259" key="11">
    <source>
        <dbReference type="Pfam" id="PF18334"/>
    </source>
</evidence>
<evidence type="ECO:0000259" key="7">
    <source>
        <dbReference type="Pfam" id="PF03159"/>
    </source>
</evidence>
<feature type="compositionally biased region" description="Basic and acidic residues" evidence="6">
    <location>
        <begin position="1500"/>
        <end position="1511"/>
    </location>
</feature>
<evidence type="ECO:0000259" key="10">
    <source>
        <dbReference type="Pfam" id="PF18332"/>
    </source>
</evidence>
<feature type="compositionally biased region" description="Polar residues" evidence="6">
    <location>
        <begin position="1449"/>
        <end position="1475"/>
    </location>
</feature>
<dbReference type="InterPro" id="IPR027073">
    <property type="entry name" value="5_3_exoribonuclease"/>
</dbReference>
<dbReference type="Pfam" id="PF18129">
    <property type="entry name" value="SH3_12"/>
    <property type="match status" value="1"/>
</dbReference>
<evidence type="ECO:0000313" key="12">
    <source>
        <dbReference type="EMBL" id="KAF0980489.1"/>
    </source>
</evidence>
<protein>
    <recommendedName>
        <fullName evidence="5">5'-3' exoribonuclease 1</fullName>
        <ecNumber evidence="5">3.1.13.-</ecNumber>
    </recommendedName>
</protein>
<feature type="domain" description="Exoribonuclease Xrn1 D2/D3" evidence="11">
    <location>
        <begin position="1091"/>
        <end position="1198"/>
    </location>
</feature>
<evidence type="ECO:0000256" key="4">
    <source>
        <dbReference type="ARBA" id="ARBA00038299"/>
    </source>
</evidence>
<dbReference type="Gene3D" id="2.30.30.750">
    <property type="match status" value="1"/>
</dbReference>
<dbReference type="InterPro" id="IPR014722">
    <property type="entry name" value="Rib_uL2_dom2"/>
</dbReference>
<keyword evidence="13" id="KW-1185">Reference proteome</keyword>
<organism evidence="12 13">
    <name type="scientific">Naegleria fowleri</name>
    <name type="common">Brain eating amoeba</name>
    <dbReference type="NCBI Taxonomy" id="5763"/>
    <lineage>
        <taxon>Eukaryota</taxon>
        <taxon>Discoba</taxon>
        <taxon>Heterolobosea</taxon>
        <taxon>Tetramitia</taxon>
        <taxon>Eutetramitia</taxon>
        <taxon>Vahlkampfiidae</taxon>
        <taxon>Naegleria</taxon>
    </lineage>
</organism>
<dbReference type="InterPro" id="IPR041385">
    <property type="entry name" value="SH3_12"/>
</dbReference>
<dbReference type="Pfam" id="PF18334">
    <property type="entry name" value="XRN1_D2_D3"/>
    <property type="match status" value="2"/>
</dbReference>
<evidence type="ECO:0000259" key="8">
    <source>
        <dbReference type="Pfam" id="PF17846"/>
    </source>
</evidence>
<dbReference type="EC" id="3.1.13.-" evidence="5"/>